<dbReference type="InterPro" id="IPR027417">
    <property type="entry name" value="P-loop_NTPase"/>
</dbReference>
<evidence type="ECO:0000256" key="1">
    <source>
        <dbReference type="ARBA" id="ARBA00009771"/>
    </source>
</evidence>
<evidence type="ECO:0000256" key="4">
    <source>
        <dbReference type="ARBA" id="ARBA00022840"/>
    </source>
</evidence>
<dbReference type="PANTHER" id="PTHR48102">
    <property type="entry name" value="ATP-DEPENDENT CLP PROTEASE ATP-BINDING SUBUNIT CLPX-LIKE, MITOCHONDRIAL-RELATED"/>
    <property type="match status" value="1"/>
</dbReference>
<dbReference type="AlphaFoldDB" id="A0A968GFD0"/>
<dbReference type="EMBL" id="JAATLM010000001">
    <property type="protein sequence ID" value="NIZ69267.1"/>
    <property type="molecule type" value="Genomic_DNA"/>
</dbReference>
<keyword evidence="4" id="KW-0067">ATP-binding</keyword>
<name>A0A968GFD0_9SPIO</name>
<dbReference type="GO" id="GO:0009376">
    <property type="term" value="C:HslUV protease complex"/>
    <property type="evidence" value="ECO:0007669"/>
    <property type="project" value="InterPro"/>
</dbReference>
<evidence type="ECO:0000313" key="9">
    <source>
        <dbReference type="Proteomes" id="UP000778951"/>
    </source>
</evidence>
<feature type="domain" description="Clp ATPase C-terminal" evidence="7">
    <location>
        <begin position="371"/>
        <end position="467"/>
    </location>
</feature>
<sequence>MFDYETMTPKQLVAELDKYIIGQDEAKRAVAVALRNRVRRGRLPEAMRDEVSPKNIIMVGSTGVGKTEIARRLTKLSGAPFIKVEATKFTEVGYVGRDVESMVRDLMNAAISLVKAEMEKNIQAEAEKRTYDRLLDLLLPGTKSHHKEQSEEDEPPRISLLSENEEAQESEEAVIARTRAKLLERIKSGQMDDHKVELSSKGGKGGSIMPGVEVFPVGLGGMGDGPDFSDMGQQISSQISAMFGGGKKKVVSVKRAYNILMQEEREQLIDQDAVIEIAKERVERRGIIFIDEIDKIISSGSNKQGGEVSREGVQRDILPIVEGSMVNTKYGMIDTTYILFIAAGAFSNSKPSDLIPELQGRFPIRVQLEEMSVAMFEQILIKPQNAITQQYIELLKTEDLFIEFDESAIKRIAEIAYEENRLQENIGARRLHNILERILETLSFEATDRGGEHILIDATYVDRELKTKEREANDLGKYVL</sequence>
<dbReference type="GO" id="GO:0016887">
    <property type="term" value="F:ATP hydrolysis activity"/>
    <property type="evidence" value="ECO:0007669"/>
    <property type="project" value="InterPro"/>
</dbReference>
<keyword evidence="5" id="KW-0143">Chaperone</keyword>
<keyword evidence="8" id="KW-0645">Protease</keyword>
<organism evidence="8 9">
    <name type="scientific">Entomospira culicis</name>
    <dbReference type="NCBI Taxonomy" id="2719989"/>
    <lineage>
        <taxon>Bacteria</taxon>
        <taxon>Pseudomonadati</taxon>
        <taxon>Spirochaetota</taxon>
        <taxon>Spirochaetia</taxon>
        <taxon>Spirochaetales</taxon>
        <taxon>Spirochaetaceae</taxon>
        <taxon>Entomospira</taxon>
    </lineage>
</organism>
<dbReference type="GO" id="GO:0005524">
    <property type="term" value="F:ATP binding"/>
    <property type="evidence" value="ECO:0007669"/>
    <property type="project" value="UniProtKB-KW"/>
</dbReference>
<dbReference type="InterPro" id="IPR004491">
    <property type="entry name" value="HslU"/>
</dbReference>
<dbReference type="Gene3D" id="1.10.8.60">
    <property type="match status" value="1"/>
</dbReference>
<dbReference type="InterPro" id="IPR050052">
    <property type="entry name" value="ATP-dep_Clp_protease_ClpX"/>
</dbReference>
<comment type="similarity">
    <text evidence="1">Belongs to the ClpX chaperone family. HslU subfamily.</text>
</comment>
<keyword evidence="9" id="KW-1185">Reference proteome</keyword>
<dbReference type="FunFam" id="3.40.50.300:FF:000213">
    <property type="entry name" value="ATP-dependent protease ATPase subunit HslU"/>
    <property type="match status" value="1"/>
</dbReference>
<accession>A0A968GFD0</accession>
<dbReference type="GO" id="GO:0008233">
    <property type="term" value="F:peptidase activity"/>
    <property type="evidence" value="ECO:0007669"/>
    <property type="project" value="UniProtKB-KW"/>
</dbReference>
<evidence type="ECO:0000259" key="7">
    <source>
        <dbReference type="SMART" id="SM01086"/>
    </source>
</evidence>
<dbReference type="PANTHER" id="PTHR48102:SF3">
    <property type="entry name" value="ATP-DEPENDENT PROTEASE ATPASE SUBUNIT HSLU"/>
    <property type="match status" value="1"/>
</dbReference>
<keyword evidence="8" id="KW-0378">Hydrolase</keyword>
<dbReference type="RefSeq" id="WP_167695361.1">
    <property type="nucleotide sequence ID" value="NZ_CP118181.1"/>
</dbReference>
<dbReference type="SMART" id="SM00382">
    <property type="entry name" value="AAA"/>
    <property type="match status" value="1"/>
</dbReference>
<dbReference type="InterPro" id="IPR003593">
    <property type="entry name" value="AAA+_ATPase"/>
</dbReference>
<dbReference type="Gene3D" id="3.40.50.300">
    <property type="entry name" value="P-loop containing nucleotide triphosphate hydrolases"/>
    <property type="match status" value="2"/>
</dbReference>
<comment type="caution">
    <text evidence="8">The sequence shown here is derived from an EMBL/GenBank/DDBJ whole genome shotgun (WGS) entry which is preliminary data.</text>
</comment>
<protein>
    <submittedName>
        <fullName evidence="8">ATP-dependent protease ATPase subunit HslU</fullName>
    </submittedName>
</protein>
<proteinExistence type="inferred from homology"/>
<dbReference type="NCBIfam" id="NF003544">
    <property type="entry name" value="PRK05201.1"/>
    <property type="match status" value="1"/>
</dbReference>
<evidence type="ECO:0000313" key="8">
    <source>
        <dbReference type="EMBL" id="NIZ69267.1"/>
    </source>
</evidence>
<reference evidence="8" key="1">
    <citation type="submission" date="2020-03" db="EMBL/GenBank/DDBJ databases">
        <title>Spirochaetal bacteria isolated from arthropods constitute a novel genus Entomospira genus novum within the order Spirochaetales.</title>
        <authorList>
            <person name="Grana-Miraglia L."/>
            <person name="Sikutova S."/>
            <person name="Fingerle V."/>
            <person name="Sing A."/>
            <person name="Castillo-Ramirez S."/>
            <person name="Margos G."/>
            <person name="Rudolf I."/>
        </authorList>
    </citation>
    <scope>NUCLEOTIDE SEQUENCE</scope>
    <source>
        <strain evidence="8">BR149</strain>
    </source>
</reference>
<gene>
    <name evidence="8" type="primary">hslU</name>
    <name evidence="8" type="ORF">HCT48_03440</name>
</gene>
<dbReference type="GO" id="GO:0051603">
    <property type="term" value="P:proteolysis involved in protein catabolic process"/>
    <property type="evidence" value="ECO:0007669"/>
    <property type="project" value="TreeGrafter"/>
</dbReference>
<feature type="domain" description="AAA+ ATPase" evidence="6">
    <location>
        <begin position="52"/>
        <end position="368"/>
    </location>
</feature>
<dbReference type="InterPro" id="IPR003959">
    <property type="entry name" value="ATPase_AAA_core"/>
</dbReference>
<dbReference type="Pfam" id="PF07724">
    <property type="entry name" value="AAA_2"/>
    <property type="match status" value="1"/>
</dbReference>
<dbReference type="Pfam" id="PF00004">
    <property type="entry name" value="AAA"/>
    <property type="match status" value="1"/>
</dbReference>
<evidence type="ECO:0000256" key="2">
    <source>
        <dbReference type="ARBA" id="ARBA00022490"/>
    </source>
</evidence>
<dbReference type="SUPFAM" id="SSF52540">
    <property type="entry name" value="P-loop containing nucleoside triphosphate hydrolases"/>
    <property type="match status" value="1"/>
</dbReference>
<evidence type="ECO:0000256" key="5">
    <source>
        <dbReference type="ARBA" id="ARBA00023186"/>
    </source>
</evidence>
<keyword evidence="2" id="KW-0963">Cytoplasm</keyword>
<dbReference type="Proteomes" id="UP000778951">
    <property type="component" value="Unassembled WGS sequence"/>
</dbReference>
<dbReference type="InterPro" id="IPR019489">
    <property type="entry name" value="Clp_ATPase_C"/>
</dbReference>
<dbReference type="SMART" id="SM01086">
    <property type="entry name" value="ClpB_D2-small"/>
    <property type="match status" value="1"/>
</dbReference>
<keyword evidence="3" id="KW-0547">Nucleotide-binding</keyword>
<evidence type="ECO:0000259" key="6">
    <source>
        <dbReference type="SMART" id="SM00382"/>
    </source>
</evidence>
<evidence type="ECO:0000256" key="3">
    <source>
        <dbReference type="ARBA" id="ARBA00022741"/>
    </source>
</evidence>
<dbReference type="NCBIfam" id="TIGR00390">
    <property type="entry name" value="hslU"/>
    <property type="match status" value="1"/>
</dbReference>